<sequence length="95" mass="10614">MDGDCGGKNFVLQENLLVRTICEDGPSQICKIYAILFIITSVTALIWMRVTVVIFEPATMPELSTTMDDSCEKKRRMETVLPTLLFEIPTVQVSG</sequence>
<name>A0AAD5QH98_PARTN</name>
<comment type="caution">
    <text evidence="2">The sequence shown here is derived from an EMBL/GenBank/DDBJ whole genome shotgun (WGS) entry which is preliminary data.</text>
</comment>
<dbReference type="Proteomes" id="UP001196413">
    <property type="component" value="Unassembled WGS sequence"/>
</dbReference>
<feature type="transmembrane region" description="Helical" evidence="1">
    <location>
        <begin position="32"/>
        <end position="55"/>
    </location>
</feature>
<gene>
    <name evidence="2" type="ORF">KIN20_008122</name>
</gene>
<keyword evidence="1" id="KW-0472">Membrane</keyword>
<dbReference type="EMBL" id="JAHQIW010001265">
    <property type="protein sequence ID" value="KAJ1351943.1"/>
    <property type="molecule type" value="Genomic_DNA"/>
</dbReference>
<evidence type="ECO:0000313" key="2">
    <source>
        <dbReference type="EMBL" id="KAJ1351943.1"/>
    </source>
</evidence>
<accession>A0AAD5QH98</accession>
<keyword evidence="3" id="KW-1185">Reference proteome</keyword>
<reference evidence="2" key="1">
    <citation type="submission" date="2021-06" db="EMBL/GenBank/DDBJ databases">
        <title>Parelaphostrongylus tenuis whole genome reference sequence.</title>
        <authorList>
            <person name="Garwood T.J."/>
            <person name="Larsen P.A."/>
            <person name="Fountain-Jones N.M."/>
            <person name="Garbe J.R."/>
            <person name="Macchietto M.G."/>
            <person name="Kania S.A."/>
            <person name="Gerhold R.W."/>
            <person name="Richards J.E."/>
            <person name="Wolf T.M."/>
        </authorList>
    </citation>
    <scope>NUCLEOTIDE SEQUENCE</scope>
    <source>
        <strain evidence="2">MNPRO001-30</strain>
        <tissue evidence="2">Meninges</tissue>
    </source>
</reference>
<organism evidence="2 3">
    <name type="scientific">Parelaphostrongylus tenuis</name>
    <name type="common">Meningeal worm</name>
    <dbReference type="NCBI Taxonomy" id="148309"/>
    <lineage>
        <taxon>Eukaryota</taxon>
        <taxon>Metazoa</taxon>
        <taxon>Ecdysozoa</taxon>
        <taxon>Nematoda</taxon>
        <taxon>Chromadorea</taxon>
        <taxon>Rhabditida</taxon>
        <taxon>Rhabditina</taxon>
        <taxon>Rhabditomorpha</taxon>
        <taxon>Strongyloidea</taxon>
        <taxon>Metastrongylidae</taxon>
        <taxon>Parelaphostrongylus</taxon>
    </lineage>
</organism>
<evidence type="ECO:0000313" key="3">
    <source>
        <dbReference type="Proteomes" id="UP001196413"/>
    </source>
</evidence>
<evidence type="ECO:0000256" key="1">
    <source>
        <dbReference type="SAM" id="Phobius"/>
    </source>
</evidence>
<keyword evidence="1" id="KW-1133">Transmembrane helix</keyword>
<keyword evidence="1" id="KW-0812">Transmembrane</keyword>
<proteinExistence type="predicted"/>
<dbReference type="AlphaFoldDB" id="A0AAD5QH98"/>
<protein>
    <submittedName>
        <fullName evidence="2">Uncharacterized protein</fullName>
    </submittedName>
</protein>